<keyword evidence="4" id="KW-1185">Reference proteome</keyword>
<name>A0A4Y2HF48_ARAVE</name>
<evidence type="ECO:0000313" key="3">
    <source>
        <dbReference type="EMBL" id="GBM63934.1"/>
    </source>
</evidence>
<feature type="chain" id="PRO_5021217968" description="HAT C-terminal dimerisation domain-containing protein" evidence="1">
    <location>
        <begin position="28"/>
        <end position="126"/>
    </location>
</feature>
<feature type="domain" description="HAT C-terminal dimerisation" evidence="2">
    <location>
        <begin position="4"/>
        <end position="59"/>
    </location>
</feature>
<evidence type="ECO:0000256" key="1">
    <source>
        <dbReference type="SAM" id="SignalP"/>
    </source>
</evidence>
<dbReference type="Pfam" id="PF05699">
    <property type="entry name" value="Dimer_Tnp_hAT"/>
    <property type="match status" value="1"/>
</dbReference>
<dbReference type="Proteomes" id="UP000499080">
    <property type="component" value="Unassembled WGS sequence"/>
</dbReference>
<sequence>MNRDSVNFLNLSVALIIFLTFLVTVAADERSFPKLKHIKTLLQSTTSQEQLVCLATITTEMLKRENIDMSSAVEDIDKTIQAMIEMRSDKGFQQALVDSRNLCNSIETKEEFQEPEVRPLRKKEAI</sequence>
<dbReference type="EMBL" id="BGPR01001899">
    <property type="protein sequence ID" value="GBM63934.1"/>
    <property type="molecule type" value="Genomic_DNA"/>
</dbReference>
<dbReference type="InterPro" id="IPR008906">
    <property type="entry name" value="HATC_C_dom"/>
</dbReference>
<dbReference type="GO" id="GO:0046983">
    <property type="term" value="F:protein dimerization activity"/>
    <property type="evidence" value="ECO:0007669"/>
    <property type="project" value="InterPro"/>
</dbReference>
<evidence type="ECO:0000313" key="4">
    <source>
        <dbReference type="Proteomes" id="UP000499080"/>
    </source>
</evidence>
<comment type="caution">
    <text evidence="3">The sequence shown here is derived from an EMBL/GenBank/DDBJ whole genome shotgun (WGS) entry which is preliminary data.</text>
</comment>
<dbReference type="AlphaFoldDB" id="A0A4Y2HF48"/>
<protein>
    <recommendedName>
        <fullName evidence="2">HAT C-terminal dimerisation domain-containing protein</fullName>
    </recommendedName>
</protein>
<organism evidence="3 4">
    <name type="scientific">Araneus ventricosus</name>
    <name type="common">Orbweaver spider</name>
    <name type="synonym">Epeira ventricosa</name>
    <dbReference type="NCBI Taxonomy" id="182803"/>
    <lineage>
        <taxon>Eukaryota</taxon>
        <taxon>Metazoa</taxon>
        <taxon>Ecdysozoa</taxon>
        <taxon>Arthropoda</taxon>
        <taxon>Chelicerata</taxon>
        <taxon>Arachnida</taxon>
        <taxon>Araneae</taxon>
        <taxon>Araneomorphae</taxon>
        <taxon>Entelegynae</taxon>
        <taxon>Araneoidea</taxon>
        <taxon>Araneidae</taxon>
        <taxon>Araneus</taxon>
    </lineage>
</organism>
<gene>
    <name evidence="3" type="ORF">AVEN_131299_1</name>
</gene>
<accession>A0A4Y2HF48</accession>
<dbReference type="OrthoDB" id="6694091at2759"/>
<evidence type="ECO:0000259" key="2">
    <source>
        <dbReference type="Pfam" id="PF05699"/>
    </source>
</evidence>
<keyword evidence="1" id="KW-0732">Signal</keyword>
<reference evidence="3 4" key="1">
    <citation type="journal article" date="2019" name="Sci. Rep.">
        <title>Orb-weaving spider Araneus ventricosus genome elucidates the spidroin gene catalogue.</title>
        <authorList>
            <person name="Kono N."/>
            <person name="Nakamura H."/>
            <person name="Ohtoshi R."/>
            <person name="Moran D.A.P."/>
            <person name="Shinohara A."/>
            <person name="Yoshida Y."/>
            <person name="Fujiwara M."/>
            <person name="Mori M."/>
            <person name="Tomita M."/>
            <person name="Arakawa K."/>
        </authorList>
    </citation>
    <scope>NUCLEOTIDE SEQUENCE [LARGE SCALE GENOMIC DNA]</scope>
</reference>
<proteinExistence type="predicted"/>
<feature type="signal peptide" evidence="1">
    <location>
        <begin position="1"/>
        <end position="27"/>
    </location>
</feature>